<dbReference type="PROSITE" id="PS00432">
    <property type="entry name" value="ACTINS_2"/>
    <property type="match status" value="1"/>
</dbReference>
<evidence type="ECO:0000313" key="3">
    <source>
        <dbReference type="EMBL" id="EIE27441.1"/>
    </source>
</evidence>
<protein>
    <submittedName>
        <fullName evidence="3">Acttin-related protein 4</fullName>
    </submittedName>
</protein>
<reference evidence="3 4" key="1">
    <citation type="journal article" date="2012" name="Genome Biol.">
        <title>The genome of the polar eukaryotic microalga coccomyxa subellipsoidea reveals traits of cold adaptation.</title>
        <authorList>
            <person name="Blanc G."/>
            <person name="Agarkova I."/>
            <person name="Grimwood J."/>
            <person name="Kuo A."/>
            <person name="Brueggeman A."/>
            <person name="Dunigan D."/>
            <person name="Gurnon J."/>
            <person name="Ladunga I."/>
            <person name="Lindquist E."/>
            <person name="Lucas S."/>
            <person name="Pangilinan J."/>
            <person name="Proschold T."/>
            <person name="Salamov A."/>
            <person name="Schmutz J."/>
            <person name="Weeks D."/>
            <person name="Yamada T."/>
            <person name="Claverie J.M."/>
            <person name="Grigoriev I."/>
            <person name="Van Etten J."/>
            <person name="Lomsadze A."/>
            <person name="Borodovsky M."/>
        </authorList>
    </citation>
    <scope>NUCLEOTIDE SEQUENCE [LARGE SCALE GENOMIC DNA]</scope>
    <source>
        <strain evidence="3 4">C-169</strain>
    </source>
</reference>
<keyword evidence="4" id="KW-1185">Reference proteome</keyword>
<dbReference type="STRING" id="574566.I0Z9X2"/>
<dbReference type="InterPro" id="IPR004001">
    <property type="entry name" value="Actin_CS"/>
</dbReference>
<dbReference type="InterPro" id="IPR004000">
    <property type="entry name" value="Actin"/>
</dbReference>
<dbReference type="PANTHER" id="PTHR11937">
    <property type="entry name" value="ACTIN"/>
    <property type="match status" value="1"/>
</dbReference>
<organism evidence="3 4">
    <name type="scientific">Coccomyxa subellipsoidea (strain C-169)</name>
    <name type="common">Green microalga</name>
    <dbReference type="NCBI Taxonomy" id="574566"/>
    <lineage>
        <taxon>Eukaryota</taxon>
        <taxon>Viridiplantae</taxon>
        <taxon>Chlorophyta</taxon>
        <taxon>core chlorophytes</taxon>
        <taxon>Trebouxiophyceae</taxon>
        <taxon>Trebouxiophyceae incertae sedis</taxon>
        <taxon>Coccomyxaceae</taxon>
        <taxon>Coccomyxa</taxon>
        <taxon>Coccomyxa subellipsoidea</taxon>
    </lineage>
</organism>
<gene>
    <name evidence="3" type="ORF">COCSUDRAFT_34828</name>
</gene>
<dbReference type="CDD" id="cd13395">
    <property type="entry name" value="ASKHA_NBD_Arp4_ACTL6-like"/>
    <property type="match status" value="1"/>
</dbReference>
<dbReference type="Pfam" id="PF00022">
    <property type="entry name" value="Actin"/>
    <property type="match status" value="1"/>
</dbReference>
<proteinExistence type="inferred from homology"/>
<dbReference type="Proteomes" id="UP000007264">
    <property type="component" value="Unassembled WGS sequence"/>
</dbReference>
<dbReference type="Gene3D" id="3.30.420.40">
    <property type="match status" value="2"/>
</dbReference>
<sequence>MYGGDEVNALVIDLGSSTVKAGYAGEDTPKALFPAAVGCIGEHDGSEVSNGGEKNGRKLHVGSQAMGFRKDDMEVVQACNNGLYDNWDAIEAIWGHIFNDRLAANPAEHPVMLAEPSFNTKDIREKTVELLFEKFSPPAVFLAKNAVLSSFAMGRQSSLVVDAGHEGIVVSAVHDGYVLQKSIARAPIGGRLLTQCMLQSVESKGITVRPSYSFKRSINASGQYELKNLDFPQTSPSYRQFNMEQIAADVKESIGRVSDGPFDAEQNASIPTVNYELPDGQEIQVGPDRFKVPEVLFNPDSINRCDAELRRDLYSGILLAGGTAMFTGLRDRLERELAEAAPHNCKVKVTSPANSLERKFSVWIGGSILASLGSFQQMWVSKKEYEEHGAGIVHRKAP</sequence>
<comment type="caution">
    <text evidence="3">The sequence shown here is derived from an EMBL/GenBank/DDBJ whole genome shotgun (WGS) entry which is preliminary data.</text>
</comment>
<dbReference type="OrthoDB" id="5132116at2759"/>
<evidence type="ECO:0000256" key="2">
    <source>
        <dbReference type="RuleBase" id="RU000487"/>
    </source>
</evidence>
<dbReference type="EMBL" id="AGSI01000001">
    <property type="protein sequence ID" value="EIE27441.1"/>
    <property type="molecule type" value="Genomic_DNA"/>
</dbReference>
<dbReference type="Gene3D" id="3.90.640.10">
    <property type="entry name" value="Actin, Chain A, domain 4"/>
    <property type="match status" value="1"/>
</dbReference>
<dbReference type="SMART" id="SM00268">
    <property type="entry name" value="ACTIN"/>
    <property type="match status" value="1"/>
</dbReference>
<dbReference type="PRINTS" id="PR00190">
    <property type="entry name" value="ACTIN"/>
</dbReference>
<dbReference type="FunFam" id="3.30.420.40:FF:000050">
    <property type="entry name" value="Actin, alpha skeletal muscle"/>
    <property type="match status" value="1"/>
</dbReference>
<dbReference type="GeneID" id="17045456"/>
<dbReference type="FunFam" id="3.30.420.40:FF:000058">
    <property type="entry name" value="Putative actin-related protein 5"/>
    <property type="match status" value="1"/>
</dbReference>
<name>I0Z9X2_COCSC</name>
<dbReference type="KEGG" id="csl:COCSUDRAFT_34828"/>
<dbReference type="RefSeq" id="XP_005651985.1">
    <property type="nucleotide sequence ID" value="XM_005651928.1"/>
</dbReference>
<evidence type="ECO:0000313" key="4">
    <source>
        <dbReference type="Proteomes" id="UP000007264"/>
    </source>
</evidence>
<accession>I0Z9X2</accession>
<dbReference type="eggNOG" id="KOG0679">
    <property type="taxonomic scope" value="Eukaryota"/>
</dbReference>
<dbReference type="SUPFAM" id="SSF53067">
    <property type="entry name" value="Actin-like ATPase domain"/>
    <property type="match status" value="2"/>
</dbReference>
<dbReference type="InterPro" id="IPR043129">
    <property type="entry name" value="ATPase_NBD"/>
</dbReference>
<comment type="similarity">
    <text evidence="1 2">Belongs to the actin family.</text>
</comment>
<dbReference type="AlphaFoldDB" id="I0Z9X2"/>
<evidence type="ECO:0000256" key="1">
    <source>
        <dbReference type="ARBA" id="ARBA00006752"/>
    </source>
</evidence>